<gene>
    <name evidence="1" type="ORF">FF38_13383</name>
</gene>
<keyword evidence="2" id="KW-1185">Reference proteome</keyword>
<name>A0A0L0BW40_LUCCU</name>
<reference evidence="1 2" key="1">
    <citation type="journal article" date="2015" name="Nat. Commun.">
        <title>Lucilia cuprina genome unlocks parasitic fly biology to underpin future interventions.</title>
        <authorList>
            <person name="Anstead C.A."/>
            <person name="Korhonen P.K."/>
            <person name="Young N.D."/>
            <person name="Hall R.S."/>
            <person name="Jex A.R."/>
            <person name="Murali S.C."/>
            <person name="Hughes D.S."/>
            <person name="Lee S.F."/>
            <person name="Perry T."/>
            <person name="Stroehlein A.J."/>
            <person name="Ansell B.R."/>
            <person name="Breugelmans B."/>
            <person name="Hofmann A."/>
            <person name="Qu J."/>
            <person name="Dugan S."/>
            <person name="Lee S.L."/>
            <person name="Chao H."/>
            <person name="Dinh H."/>
            <person name="Han Y."/>
            <person name="Doddapaneni H.V."/>
            <person name="Worley K.C."/>
            <person name="Muzny D.M."/>
            <person name="Ioannidis P."/>
            <person name="Waterhouse R.M."/>
            <person name="Zdobnov E.M."/>
            <person name="James P.J."/>
            <person name="Bagnall N.H."/>
            <person name="Kotze A.C."/>
            <person name="Gibbs R.A."/>
            <person name="Richards S."/>
            <person name="Batterham P."/>
            <person name="Gasser R.B."/>
        </authorList>
    </citation>
    <scope>NUCLEOTIDE SEQUENCE [LARGE SCALE GENOMIC DNA]</scope>
    <source>
        <strain evidence="1 2">LS</strain>
        <tissue evidence="1">Full body</tissue>
    </source>
</reference>
<sequence length="195" mass="21590">MPAQYGCNMAANKFVATIVPMRPKDSSKISHNVELLPHTEPPTERFTISGNHTCIPLEQNIMPRKAKTAKVTFVPWGLWNSGTVAFHIFVITEKPEPIRAFKASSCLSWANNSFGLSGNGSNTKAPIKPGSILNNIIKRQGLKKNYKISNMVVLIDPSRSDESPSNLQVLQFCSINTIMDNKVVSMRTLTVIYTN</sequence>
<evidence type="ECO:0000313" key="1">
    <source>
        <dbReference type="EMBL" id="KNC24260.1"/>
    </source>
</evidence>
<dbReference type="AlphaFoldDB" id="A0A0L0BW40"/>
<proteinExistence type="predicted"/>
<organism evidence="1 2">
    <name type="scientific">Lucilia cuprina</name>
    <name type="common">Green bottle fly</name>
    <name type="synonym">Australian sheep blowfly</name>
    <dbReference type="NCBI Taxonomy" id="7375"/>
    <lineage>
        <taxon>Eukaryota</taxon>
        <taxon>Metazoa</taxon>
        <taxon>Ecdysozoa</taxon>
        <taxon>Arthropoda</taxon>
        <taxon>Hexapoda</taxon>
        <taxon>Insecta</taxon>
        <taxon>Pterygota</taxon>
        <taxon>Neoptera</taxon>
        <taxon>Endopterygota</taxon>
        <taxon>Diptera</taxon>
        <taxon>Brachycera</taxon>
        <taxon>Muscomorpha</taxon>
        <taxon>Oestroidea</taxon>
        <taxon>Calliphoridae</taxon>
        <taxon>Luciliinae</taxon>
        <taxon>Lucilia</taxon>
    </lineage>
</organism>
<protein>
    <submittedName>
        <fullName evidence="1">Uncharacterized protein</fullName>
    </submittedName>
</protein>
<accession>A0A0L0BW40</accession>
<dbReference type="Proteomes" id="UP000037069">
    <property type="component" value="Unassembled WGS sequence"/>
</dbReference>
<comment type="caution">
    <text evidence="1">The sequence shown here is derived from an EMBL/GenBank/DDBJ whole genome shotgun (WGS) entry which is preliminary data.</text>
</comment>
<dbReference type="EMBL" id="JRES01001248">
    <property type="protein sequence ID" value="KNC24260.1"/>
    <property type="molecule type" value="Genomic_DNA"/>
</dbReference>
<evidence type="ECO:0000313" key="2">
    <source>
        <dbReference type="Proteomes" id="UP000037069"/>
    </source>
</evidence>